<gene>
    <name evidence="7" type="ORF">KPH14_012000</name>
</gene>
<dbReference type="SUPFAM" id="SSF75620">
    <property type="entry name" value="Release factor"/>
    <property type="match status" value="1"/>
</dbReference>
<reference evidence="7" key="1">
    <citation type="submission" date="2021-08" db="EMBL/GenBank/DDBJ databases">
        <authorList>
            <person name="Misof B."/>
            <person name="Oliver O."/>
            <person name="Podsiadlowski L."/>
            <person name="Donath A."/>
            <person name="Peters R."/>
            <person name="Mayer C."/>
            <person name="Rust J."/>
            <person name="Gunkel S."/>
            <person name="Lesny P."/>
            <person name="Martin S."/>
            <person name="Oeyen J.P."/>
            <person name="Petersen M."/>
            <person name="Panagiotis P."/>
            <person name="Wilbrandt J."/>
            <person name="Tanja T."/>
        </authorList>
    </citation>
    <scope>NUCLEOTIDE SEQUENCE</scope>
    <source>
        <strain evidence="7">GBR_01_08_01A</strain>
        <tissue evidence="7">Thorax + abdomen</tissue>
    </source>
</reference>
<dbReference type="GO" id="GO:0005739">
    <property type="term" value="C:mitochondrion"/>
    <property type="evidence" value="ECO:0007669"/>
    <property type="project" value="UniProtKB-SubCell"/>
</dbReference>
<sequence length="187" mass="21653">MNAHFNAIFLHGKSVLTRFSPTDIIPRCIDRKISFFHTFSLPYGEDKNSKSHPMGHINYYNQQRLKSFKRYLDYSKVPTLDENDLEEQFVRGSGPGGQATNKTNNAVTLKHKSTGIVVRCHETRSLCKNQERAREIMIAKLDNLLNGDQSIENQERLLKKKLSIKKEQKQKKLADLKKSFKMREGLE</sequence>
<comment type="similarity">
    <text evidence="2">Belongs to the prokaryotic/mitochondrial release factor family.</text>
</comment>
<dbReference type="AlphaFoldDB" id="A0AAD9RDS0"/>
<reference evidence="7" key="2">
    <citation type="journal article" date="2023" name="Commun. Biol.">
        <title>Intrasexual cuticular hydrocarbon dimorphism in a wasp sheds light on hydrocarbon biosynthesis genes in Hymenoptera.</title>
        <authorList>
            <person name="Moris V.C."/>
            <person name="Podsiadlowski L."/>
            <person name="Martin S."/>
            <person name="Oeyen J.P."/>
            <person name="Donath A."/>
            <person name="Petersen M."/>
            <person name="Wilbrandt J."/>
            <person name="Misof B."/>
            <person name="Liedtke D."/>
            <person name="Thamm M."/>
            <person name="Scheiner R."/>
            <person name="Schmitt T."/>
            <person name="Niehuis O."/>
        </authorList>
    </citation>
    <scope>NUCLEOTIDE SEQUENCE</scope>
    <source>
        <strain evidence="7">GBR_01_08_01A</strain>
    </source>
</reference>
<dbReference type="InterPro" id="IPR000352">
    <property type="entry name" value="Pep_chain_release_fac_I"/>
</dbReference>
<evidence type="ECO:0000256" key="3">
    <source>
        <dbReference type="ARBA" id="ARBA00022946"/>
    </source>
</evidence>
<dbReference type="PANTHER" id="PTHR46203:SF1">
    <property type="entry name" value="MITOCHONDRIAL TRANSLATION RELEASE FACTOR IN RESCUE"/>
    <property type="match status" value="1"/>
</dbReference>
<evidence type="ECO:0000256" key="4">
    <source>
        <dbReference type="ARBA" id="ARBA00023128"/>
    </source>
</evidence>
<keyword evidence="4" id="KW-0496">Mitochondrion</keyword>
<dbReference type="GO" id="GO:0003747">
    <property type="term" value="F:translation release factor activity"/>
    <property type="evidence" value="ECO:0007669"/>
    <property type="project" value="InterPro"/>
</dbReference>
<comment type="subcellular location">
    <subcellularLocation>
        <location evidence="1">Mitochondrion</location>
    </subcellularLocation>
</comment>
<feature type="coiled-coil region" evidence="5">
    <location>
        <begin position="151"/>
        <end position="179"/>
    </location>
</feature>
<dbReference type="InterPro" id="IPR045853">
    <property type="entry name" value="Pep_chain_release_fac_I_sf"/>
</dbReference>
<proteinExistence type="inferred from homology"/>
<dbReference type="EMBL" id="JAIFRP010001183">
    <property type="protein sequence ID" value="KAK2577794.1"/>
    <property type="molecule type" value="Genomic_DNA"/>
</dbReference>
<keyword evidence="5" id="KW-0175">Coiled coil</keyword>
<evidence type="ECO:0000313" key="7">
    <source>
        <dbReference type="EMBL" id="KAK2577794.1"/>
    </source>
</evidence>
<feature type="domain" description="Prokaryotic-type class I peptide chain release factors" evidence="6">
    <location>
        <begin position="79"/>
        <end position="176"/>
    </location>
</feature>
<evidence type="ECO:0000259" key="6">
    <source>
        <dbReference type="Pfam" id="PF00472"/>
    </source>
</evidence>
<organism evidence="7 8">
    <name type="scientific">Odynerus spinipes</name>
    <dbReference type="NCBI Taxonomy" id="1348599"/>
    <lineage>
        <taxon>Eukaryota</taxon>
        <taxon>Metazoa</taxon>
        <taxon>Ecdysozoa</taxon>
        <taxon>Arthropoda</taxon>
        <taxon>Hexapoda</taxon>
        <taxon>Insecta</taxon>
        <taxon>Pterygota</taxon>
        <taxon>Neoptera</taxon>
        <taxon>Endopterygota</taxon>
        <taxon>Hymenoptera</taxon>
        <taxon>Apocrita</taxon>
        <taxon>Aculeata</taxon>
        <taxon>Vespoidea</taxon>
        <taxon>Vespidae</taxon>
        <taxon>Eumeninae</taxon>
        <taxon>Odynerus</taxon>
    </lineage>
</organism>
<dbReference type="Gene3D" id="3.30.160.20">
    <property type="match status" value="1"/>
</dbReference>
<name>A0AAD9RDS0_9HYME</name>
<evidence type="ECO:0000256" key="5">
    <source>
        <dbReference type="SAM" id="Coils"/>
    </source>
</evidence>
<keyword evidence="8" id="KW-1185">Reference proteome</keyword>
<comment type="caution">
    <text evidence="7">The sequence shown here is derived from an EMBL/GenBank/DDBJ whole genome shotgun (WGS) entry which is preliminary data.</text>
</comment>
<dbReference type="InterPro" id="IPR052405">
    <property type="entry name" value="Mito_Transl_Release_Factor"/>
</dbReference>
<protein>
    <recommendedName>
        <fullName evidence="6">Prokaryotic-type class I peptide chain release factors domain-containing protein</fullName>
    </recommendedName>
</protein>
<evidence type="ECO:0000313" key="8">
    <source>
        <dbReference type="Proteomes" id="UP001258017"/>
    </source>
</evidence>
<dbReference type="Proteomes" id="UP001258017">
    <property type="component" value="Unassembled WGS sequence"/>
</dbReference>
<dbReference type="Pfam" id="PF00472">
    <property type="entry name" value="RF-1"/>
    <property type="match status" value="1"/>
</dbReference>
<accession>A0AAD9RDS0</accession>
<evidence type="ECO:0000256" key="1">
    <source>
        <dbReference type="ARBA" id="ARBA00004173"/>
    </source>
</evidence>
<dbReference type="PANTHER" id="PTHR46203">
    <property type="entry name" value="PROBABLE PEPTIDE CHAIN RELEASE FACTOR C12ORF65"/>
    <property type="match status" value="1"/>
</dbReference>
<keyword evidence="3" id="KW-0809">Transit peptide</keyword>
<evidence type="ECO:0000256" key="2">
    <source>
        <dbReference type="ARBA" id="ARBA00010835"/>
    </source>
</evidence>